<evidence type="ECO:0000259" key="1">
    <source>
        <dbReference type="PROSITE" id="PS50168"/>
    </source>
</evidence>
<reference evidence="2" key="1">
    <citation type="submission" date="2018-11" db="EMBL/GenBank/DDBJ databases">
        <authorList>
            <person name="Alioto T."/>
            <person name="Alioto T."/>
        </authorList>
    </citation>
    <scope>NUCLEOTIDE SEQUENCE</scope>
</reference>
<evidence type="ECO:0000313" key="3">
    <source>
        <dbReference type="Proteomes" id="UP000596742"/>
    </source>
</evidence>
<proteinExistence type="predicted"/>
<dbReference type="InterPro" id="IPR011029">
    <property type="entry name" value="DEATH-like_dom_sf"/>
</dbReference>
<dbReference type="SUPFAM" id="SSF47986">
    <property type="entry name" value="DEATH domain"/>
    <property type="match status" value="1"/>
</dbReference>
<feature type="domain" description="DED" evidence="1">
    <location>
        <begin position="1"/>
        <end position="62"/>
    </location>
</feature>
<dbReference type="PROSITE" id="PS50168">
    <property type="entry name" value="DED"/>
    <property type="match status" value="1"/>
</dbReference>
<organism evidence="2 3">
    <name type="scientific">Mytilus galloprovincialis</name>
    <name type="common">Mediterranean mussel</name>
    <dbReference type="NCBI Taxonomy" id="29158"/>
    <lineage>
        <taxon>Eukaryota</taxon>
        <taxon>Metazoa</taxon>
        <taxon>Spiralia</taxon>
        <taxon>Lophotrochozoa</taxon>
        <taxon>Mollusca</taxon>
        <taxon>Bivalvia</taxon>
        <taxon>Autobranchia</taxon>
        <taxon>Pteriomorphia</taxon>
        <taxon>Mytilida</taxon>
        <taxon>Mytiloidea</taxon>
        <taxon>Mytilidae</taxon>
        <taxon>Mytilinae</taxon>
        <taxon>Mytilus</taxon>
    </lineage>
</organism>
<keyword evidence="3" id="KW-1185">Reference proteome</keyword>
<dbReference type="GO" id="GO:0042981">
    <property type="term" value="P:regulation of apoptotic process"/>
    <property type="evidence" value="ECO:0007669"/>
    <property type="project" value="InterPro"/>
</dbReference>
<dbReference type="InterPro" id="IPR001875">
    <property type="entry name" value="DED_dom"/>
</dbReference>
<dbReference type="Gene3D" id="1.10.533.10">
    <property type="entry name" value="Death Domain, Fas"/>
    <property type="match status" value="1"/>
</dbReference>
<dbReference type="EMBL" id="UYJE01000690">
    <property type="protein sequence ID" value="VDH95433.1"/>
    <property type="molecule type" value="Genomic_DNA"/>
</dbReference>
<gene>
    <name evidence="2" type="ORF">MGAL_10B050723</name>
</gene>
<comment type="caution">
    <text evidence="2">The sequence shown here is derived from an EMBL/GenBank/DDBJ whole genome shotgun (WGS) entry which is preliminary data.</text>
</comment>
<dbReference type="AlphaFoldDB" id="A0A8B6BTQ3"/>
<protein>
    <recommendedName>
        <fullName evidence="1">DED domain-containing protein</fullName>
    </recommendedName>
</protein>
<sequence>MCKLSSELNDEDTSNMKLYLQCQRIARTKKLDNLKYSADVLMFIDRRKLISPHDVTFLMDMFDSDGARNIPPIIKKYQREFSDSLIEHDEEESTTCKTPHDQASLIMEKSSSRAASLNSVSNSTNCNLSIKSSISDEEKLQLKCFCFAIGKKKETTVIDSL</sequence>
<dbReference type="Proteomes" id="UP000596742">
    <property type="component" value="Unassembled WGS sequence"/>
</dbReference>
<accession>A0A8B6BTQ3</accession>
<name>A0A8B6BTQ3_MYTGA</name>
<evidence type="ECO:0000313" key="2">
    <source>
        <dbReference type="EMBL" id="VDH95433.1"/>
    </source>
</evidence>
<dbReference type="OrthoDB" id="100767at2759"/>